<gene>
    <name evidence="1" type="ORF">SLEP1_g35886</name>
</gene>
<comment type="caution">
    <text evidence="1">The sequence shown here is derived from an EMBL/GenBank/DDBJ whole genome shotgun (WGS) entry which is preliminary data.</text>
</comment>
<organism evidence="1 2">
    <name type="scientific">Rubroshorea leprosula</name>
    <dbReference type="NCBI Taxonomy" id="152421"/>
    <lineage>
        <taxon>Eukaryota</taxon>
        <taxon>Viridiplantae</taxon>
        <taxon>Streptophyta</taxon>
        <taxon>Embryophyta</taxon>
        <taxon>Tracheophyta</taxon>
        <taxon>Spermatophyta</taxon>
        <taxon>Magnoliopsida</taxon>
        <taxon>eudicotyledons</taxon>
        <taxon>Gunneridae</taxon>
        <taxon>Pentapetalae</taxon>
        <taxon>rosids</taxon>
        <taxon>malvids</taxon>
        <taxon>Malvales</taxon>
        <taxon>Dipterocarpaceae</taxon>
        <taxon>Rubroshorea</taxon>
    </lineage>
</organism>
<evidence type="ECO:0000313" key="2">
    <source>
        <dbReference type="Proteomes" id="UP001054252"/>
    </source>
</evidence>
<dbReference type="Proteomes" id="UP001054252">
    <property type="component" value="Unassembled WGS sequence"/>
</dbReference>
<sequence length="44" mass="5126">MLEPNIPILITKPNLLWIAIAHKQYAQQITQLLHTNIVYILCKN</sequence>
<protein>
    <submittedName>
        <fullName evidence="1">Uncharacterized protein</fullName>
    </submittedName>
</protein>
<accession>A0AAV5KQ91</accession>
<name>A0AAV5KQ91_9ROSI</name>
<reference evidence="1 2" key="1">
    <citation type="journal article" date="2021" name="Commun. Biol.">
        <title>The genome of Shorea leprosula (Dipterocarpaceae) highlights the ecological relevance of drought in aseasonal tropical rainforests.</title>
        <authorList>
            <person name="Ng K.K.S."/>
            <person name="Kobayashi M.J."/>
            <person name="Fawcett J.A."/>
            <person name="Hatakeyama M."/>
            <person name="Paape T."/>
            <person name="Ng C.H."/>
            <person name="Ang C.C."/>
            <person name="Tnah L.H."/>
            <person name="Lee C.T."/>
            <person name="Nishiyama T."/>
            <person name="Sese J."/>
            <person name="O'Brien M.J."/>
            <person name="Copetti D."/>
            <person name="Mohd Noor M.I."/>
            <person name="Ong R.C."/>
            <person name="Putra M."/>
            <person name="Sireger I.Z."/>
            <person name="Indrioko S."/>
            <person name="Kosugi Y."/>
            <person name="Izuno A."/>
            <person name="Isagi Y."/>
            <person name="Lee S.L."/>
            <person name="Shimizu K.K."/>
        </authorList>
    </citation>
    <scope>NUCLEOTIDE SEQUENCE [LARGE SCALE GENOMIC DNA]</scope>
    <source>
        <strain evidence="1">214</strain>
    </source>
</reference>
<evidence type="ECO:0000313" key="1">
    <source>
        <dbReference type="EMBL" id="GKV26621.1"/>
    </source>
</evidence>
<proteinExistence type="predicted"/>
<keyword evidence="2" id="KW-1185">Reference proteome</keyword>
<dbReference type="EMBL" id="BPVZ01000072">
    <property type="protein sequence ID" value="GKV26621.1"/>
    <property type="molecule type" value="Genomic_DNA"/>
</dbReference>
<dbReference type="AlphaFoldDB" id="A0AAV5KQ91"/>